<proteinExistence type="predicted"/>
<keyword evidence="1" id="KW-1133">Transmembrane helix</keyword>
<accession>A0A6A7JZ81</accession>
<reference evidence="2 3" key="1">
    <citation type="submission" date="2019-10" db="EMBL/GenBank/DDBJ databases">
        <title>Draft genome sequences of Lactobacillus strains.</title>
        <authorList>
            <person name="Cho G.-S."/>
            <person name="Fagbemigun O."/>
            <person name="Brinks E."/>
            <person name="Franz C.M.A.P."/>
        </authorList>
    </citation>
    <scope>NUCLEOTIDE SEQUENCE [LARGE SCALE GENOMIC DNA]</scope>
    <source>
        <strain evidence="2 3">313</strain>
    </source>
</reference>
<comment type="caution">
    <text evidence="2">The sequence shown here is derived from an EMBL/GenBank/DDBJ whole genome shotgun (WGS) entry which is preliminary data.</text>
</comment>
<dbReference type="Proteomes" id="UP000430466">
    <property type="component" value="Unassembled WGS sequence"/>
</dbReference>
<keyword evidence="1" id="KW-0812">Transmembrane</keyword>
<organism evidence="2 3">
    <name type="scientific">Lactobacillus helveticus</name>
    <name type="common">Lactobacillus suntoryeus</name>
    <dbReference type="NCBI Taxonomy" id="1587"/>
    <lineage>
        <taxon>Bacteria</taxon>
        <taxon>Bacillati</taxon>
        <taxon>Bacillota</taxon>
        <taxon>Bacilli</taxon>
        <taxon>Lactobacillales</taxon>
        <taxon>Lactobacillaceae</taxon>
        <taxon>Lactobacillus</taxon>
    </lineage>
</organism>
<evidence type="ECO:0000313" key="3">
    <source>
        <dbReference type="Proteomes" id="UP000430466"/>
    </source>
</evidence>
<keyword evidence="1" id="KW-0472">Membrane</keyword>
<dbReference type="AlphaFoldDB" id="A0A6A7JZ81"/>
<protein>
    <submittedName>
        <fullName evidence="2">Uncharacterized protein</fullName>
    </submittedName>
</protein>
<feature type="transmembrane region" description="Helical" evidence="1">
    <location>
        <begin position="48"/>
        <end position="71"/>
    </location>
</feature>
<gene>
    <name evidence="2" type="ORF">GDZ32_00875</name>
</gene>
<sequence length="92" mass="10400">MKLNKDLSKKEIFNTIKVTSSSVISKFGDILFDYVNSVWLTGIHKGSFWLAIYQSSEIFVGIIFNFLGGVLSDLKNRKNIFANCNNKLNTFG</sequence>
<evidence type="ECO:0000256" key="1">
    <source>
        <dbReference type="SAM" id="Phobius"/>
    </source>
</evidence>
<evidence type="ECO:0000313" key="2">
    <source>
        <dbReference type="EMBL" id="MPW13653.1"/>
    </source>
</evidence>
<dbReference type="RefSeq" id="WP_152723120.1">
    <property type="nucleotide sequence ID" value="NZ_WHOE01000006.1"/>
</dbReference>
<dbReference type="EMBL" id="WHOE01000006">
    <property type="protein sequence ID" value="MPW13653.1"/>
    <property type="molecule type" value="Genomic_DNA"/>
</dbReference>
<name>A0A6A7JZ81_LACHE</name>